<evidence type="ECO:0000259" key="3">
    <source>
        <dbReference type="PROSITE" id="PS50994"/>
    </source>
</evidence>
<sequence length="636" mass="73153">MIVLRDEVYLYQAHVKDAEEKLVVKFGLRTRAELFCNQASCAPTLCTLSNVDLAHQLVLANSATKTHSDSLARLGLRVKNAVAAEEKLLEASKGPGEDLTDGEVAIEPPTASDHEAEDTEELPGADNDVTLSDAAASEPSFKVVDLTSGDADSAGVLNPVDSPFSSPMITLPRNDGRPVRPKQQTIRRSQIAMRRMICKVAIKVLDVRITRSELTSTGADYIRACNATWIAKRDKVYLRSMGNRLAICKLRTLSRSSAWITYHRYQDRKRLLIWIDLFTGYVIARASGSRTGQTVAENYDECVFHRFGASEAIRHDQEPCFMSDFFRSFNKIMGQRLRATTVYHPQANGTTERMVGTLTRAGKMYVKDVDQRDWDDYAERLTFALNTAQDRIRGDTPFYPLHGWDPRSTLEAMVPLGSTRRRDREPRRWRYRIQKQYQQAREQVNEILLEAIQERADRHNETVLPHKIEVGTQVWLYLDRVKEGYARKLAHMWHGPFRVLELVDEHPVRLEIAGTEYRLFPVVYVSKIKPVRQFPDRLEIRLTIQDQDRFDFDEALLPEDSWIRDLDTDEYEVEKIVDMRSGKRTRYGRTLRELLVHWRGYDEPTWVDEVDLNCGALLYDYSISDLDDHEPLDHCV</sequence>
<dbReference type="InterPro" id="IPR050951">
    <property type="entry name" value="Retrovirus_Pol_polyprotein"/>
</dbReference>
<comment type="caution">
    <text evidence="4">The sequence shown here is derived from an EMBL/GenBank/DDBJ whole genome shotgun (WGS) entry which is preliminary data.</text>
</comment>
<dbReference type="InterPro" id="IPR023780">
    <property type="entry name" value="Chromo_domain"/>
</dbReference>
<dbReference type="PROSITE" id="PS50994">
    <property type="entry name" value="INTEGRASE"/>
    <property type="match status" value="1"/>
</dbReference>
<keyword evidence="4" id="KW-0808">Transferase</keyword>
<reference evidence="4 5" key="1">
    <citation type="journal article" date="2017" name="Genome Biol. Evol.">
        <title>Phytophthora megakarya and P. palmivora, closely related causal agents of cacao black pod rot, underwent increases in genome sizes and gene numbers by different mechanisms.</title>
        <authorList>
            <person name="Ali S.S."/>
            <person name="Shao J."/>
            <person name="Lary D.J."/>
            <person name="Kronmiller B."/>
            <person name="Shen D."/>
            <person name="Strem M.D."/>
            <person name="Amoako-Attah I."/>
            <person name="Akrofi A.Y."/>
            <person name="Begoude B.A."/>
            <person name="Ten Hoopen G.M."/>
            <person name="Coulibaly K."/>
            <person name="Kebe B.I."/>
            <person name="Melnick R.L."/>
            <person name="Guiltinan M.J."/>
            <person name="Tyler B.M."/>
            <person name="Meinhardt L.W."/>
            <person name="Bailey B.A."/>
        </authorList>
    </citation>
    <scope>NUCLEOTIDE SEQUENCE [LARGE SCALE GENOMIC DNA]</scope>
    <source>
        <strain evidence="5">sbr112.9</strain>
    </source>
</reference>
<dbReference type="Gene3D" id="2.40.50.40">
    <property type="match status" value="1"/>
</dbReference>
<keyword evidence="4" id="KW-0695">RNA-directed DNA polymerase</keyword>
<gene>
    <name evidence="4" type="ORF">PHPALM_20882</name>
</gene>
<dbReference type="GO" id="GO:0003676">
    <property type="term" value="F:nucleic acid binding"/>
    <property type="evidence" value="ECO:0007669"/>
    <property type="project" value="InterPro"/>
</dbReference>
<dbReference type="EMBL" id="NCKW01011346">
    <property type="protein sequence ID" value="POM63684.1"/>
    <property type="molecule type" value="Genomic_DNA"/>
</dbReference>
<dbReference type="SUPFAM" id="SSF53098">
    <property type="entry name" value="Ribonuclease H-like"/>
    <property type="match status" value="1"/>
</dbReference>
<name>A0A2P4XDR8_9STRA</name>
<proteinExistence type="predicted"/>
<dbReference type="SUPFAM" id="SSF54160">
    <property type="entry name" value="Chromo domain-like"/>
    <property type="match status" value="1"/>
</dbReference>
<feature type="domain" description="Chromo" evidence="2">
    <location>
        <begin position="571"/>
        <end position="633"/>
    </location>
</feature>
<organism evidence="4 5">
    <name type="scientific">Phytophthora palmivora</name>
    <dbReference type="NCBI Taxonomy" id="4796"/>
    <lineage>
        <taxon>Eukaryota</taxon>
        <taxon>Sar</taxon>
        <taxon>Stramenopiles</taxon>
        <taxon>Oomycota</taxon>
        <taxon>Peronosporomycetes</taxon>
        <taxon>Peronosporales</taxon>
        <taxon>Peronosporaceae</taxon>
        <taxon>Phytophthora</taxon>
    </lineage>
</organism>
<dbReference type="InterPro" id="IPR001584">
    <property type="entry name" value="Integrase_cat-core"/>
</dbReference>
<keyword evidence="4" id="KW-0548">Nucleotidyltransferase</keyword>
<dbReference type="PANTHER" id="PTHR37984:SF5">
    <property type="entry name" value="PROTEIN NYNRIN-LIKE"/>
    <property type="match status" value="1"/>
</dbReference>
<keyword evidence="5" id="KW-1185">Reference proteome</keyword>
<feature type="domain" description="Integrase catalytic" evidence="3">
    <location>
        <begin position="251"/>
        <end position="405"/>
    </location>
</feature>
<dbReference type="CDD" id="cd00024">
    <property type="entry name" value="CD_CSD"/>
    <property type="match status" value="1"/>
</dbReference>
<dbReference type="Gene3D" id="3.30.420.10">
    <property type="entry name" value="Ribonuclease H-like superfamily/Ribonuclease H"/>
    <property type="match status" value="1"/>
</dbReference>
<dbReference type="GO" id="GO:0015074">
    <property type="term" value="P:DNA integration"/>
    <property type="evidence" value="ECO:0007669"/>
    <property type="project" value="InterPro"/>
</dbReference>
<dbReference type="InterPro" id="IPR012337">
    <property type="entry name" value="RNaseH-like_sf"/>
</dbReference>
<evidence type="ECO:0000256" key="1">
    <source>
        <dbReference type="SAM" id="MobiDB-lite"/>
    </source>
</evidence>
<dbReference type="InterPro" id="IPR016197">
    <property type="entry name" value="Chromo-like_dom_sf"/>
</dbReference>
<evidence type="ECO:0000313" key="5">
    <source>
        <dbReference type="Proteomes" id="UP000237271"/>
    </source>
</evidence>
<dbReference type="PANTHER" id="PTHR37984">
    <property type="entry name" value="PROTEIN CBG26694"/>
    <property type="match status" value="1"/>
</dbReference>
<accession>A0A2P4XDR8</accession>
<dbReference type="InterPro" id="IPR000953">
    <property type="entry name" value="Chromo/chromo_shadow_dom"/>
</dbReference>
<dbReference type="SMART" id="SM00298">
    <property type="entry name" value="CHROMO"/>
    <property type="match status" value="1"/>
</dbReference>
<evidence type="ECO:0000313" key="4">
    <source>
        <dbReference type="EMBL" id="POM63684.1"/>
    </source>
</evidence>
<evidence type="ECO:0000259" key="2">
    <source>
        <dbReference type="PROSITE" id="PS50013"/>
    </source>
</evidence>
<dbReference type="Pfam" id="PF00385">
    <property type="entry name" value="Chromo"/>
    <property type="match status" value="1"/>
</dbReference>
<protein>
    <submittedName>
        <fullName evidence="4">Reverse transcriptase</fullName>
    </submittedName>
</protein>
<dbReference type="AlphaFoldDB" id="A0A2P4XDR8"/>
<dbReference type="PROSITE" id="PS50013">
    <property type="entry name" value="CHROMO_2"/>
    <property type="match status" value="1"/>
</dbReference>
<dbReference type="Proteomes" id="UP000237271">
    <property type="component" value="Unassembled WGS sequence"/>
</dbReference>
<dbReference type="OrthoDB" id="101303at2759"/>
<dbReference type="GO" id="GO:0003964">
    <property type="term" value="F:RNA-directed DNA polymerase activity"/>
    <property type="evidence" value="ECO:0007669"/>
    <property type="project" value="UniProtKB-KW"/>
</dbReference>
<feature type="region of interest" description="Disordered" evidence="1">
    <location>
        <begin position="89"/>
        <end position="127"/>
    </location>
</feature>
<dbReference type="InterPro" id="IPR036397">
    <property type="entry name" value="RNaseH_sf"/>
</dbReference>